<gene>
    <name evidence="2" type="ORF">L9F63_020443</name>
</gene>
<reference evidence="2" key="2">
    <citation type="submission" date="2023-05" db="EMBL/GenBank/DDBJ databases">
        <authorList>
            <person name="Fouks B."/>
        </authorList>
    </citation>
    <scope>NUCLEOTIDE SEQUENCE</scope>
    <source>
        <strain evidence="2">Stay&amp;Tobe</strain>
        <tissue evidence="2">Testes</tissue>
    </source>
</reference>
<dbReference type="EMBL" id="JASPKZ010007236">
    <property type="protein sequence ID" value="KAJ9585909.1"/>
    <property type="molecule type" value="Genomic_DNA"/>
</dbReference>
<feature type="region of interest" description="Disordered" evidence="1">
    <location>
        <begin position="1"/>
        <end position="20"/>
    </location>
</feature>
<evidence type="ECO:0000256" key="1">
    <source>
        <dbReference type="SAM" id="MobiDB-lite"/>
    </source>
</evidence>
<organism evidence="2 3">
    <name type="scientific">Diploptera punctata</name>
    <name type="common">Pacific beetle cockroach</name>
    <dbReference type="NCBI Taxonomy" id="6984"/>
    <lineage>
        <taxon>Eukaryota</taxon>
        <taxon>Metazoa</taxon>
        <taxon>Ecdysozoa</taxon>
        <taxon>Arthropoda</taxon>
        <taxon>Hexapoda</taxon>
        <taxon>Insecta</taxon>
        <taxon>Pterygota</taxon>
        <taxon>Neoptera</taxon>
        <taxon>Polyneoptera</taxon>
        <taxon>Dictyoptera</taxon>
        <taxon>Blattodea</taxon>
        <taxon>Blaberoidea</taxon>
        <taxon>Blaberidae</taxon>
        <taxon>Diplopterinae</taxon>
        <taxon>Diploptera</taxon>
    </lineage>
</organism>
<feature type="non-terminal residue" evidence="2">
    <location>
        <position position="145"/>
    </location>
</feature>
<proteinExistence type="predicted"/>
<accession>A0AAD7ZS62</accession>
<protein>
    <submittedName>
        <fullName evidence="2">Uncharacterized protein</fullName>
    </submittedName>
</protein>
<dbReference type="Proteomes" id="UP001233999">
    <property type="component" value="Unassembled WGS sequence"/>
</dbReference>
<evidence type="ECO:0000313" key="3">
    <source>
        <dbReference type="Proteomes" id="UP001233999"/>
    </source>
</evidence>
<keyword evidence="3" id="KW-1185">Reference proteome</keyword>
<dbReference type="AlphaFoldDB" id="A0AAD7ZS62"/>
<sequence length="145" mass="16202">PRRKPAVAHPTGHRQNVPTKHEKWNKKETGVLNNQSKSYISPNEFPQIKYENALFATVEPVLKPAANHTTAFSQLTSCFTISGYRQDRTDLTTSLCFVNHVPAIPPKIGQFGNALTMYRFATSSLANGTSNPPAQTLYRHRRHSG</sequence>
<comment type="caution">
    <text evidence="2">The sequence shown here is derived from an EMBL/GenBank/DDBJ whole genome shotgun (WGS) entry which is preliminary data.</text>
</comment>
<evidence type="ECO:0000313" key="2">
    <source>
        <dbReference type="EMBL" id="KAJ9585909.1"/>
    </source>
</evidence>
<name>A0AAD7ZS62_DIPPU</name>
<reference evidence="2" key="1">
    <citation type="journal article" date="2023" name="IScience">
        <title>Live-bearing cockroach genome reveals convergent evolutionary mechanisms linked to viviparity in insects and beyond.</title>
        <authorList>
            <person name="Fouks B."/>
            <person name="Harrison M.C."/>
            <person name="Mikhailova A.A."/>
            <person name="Marchal E."/>
            <person name="English S."/>
            <person name="Carruthers M."/>
            <person name="Jennings E.C."/>
            <person name="Chiamaka E.L."/>
            <person name="Frigard R.A."/>
            <person name="Pippel M."/>
            <person name="Attardo G.M."/>
            <person name="Benoit J.B."/>
            <person name="Bornberg-Bauer E."/>
            <person name="Tobe S.S."/>
        </authorList>
    </citation>
    <scope>NUCLEOTIDE SEQUENCE</scope>
    <source>
        <strain evidence="2">Stay&amp;Tobe</strain>
    </source>
</reference>
<feature type="non-terminal residue" evidence="2">
    <location>
        <position position="1"/>
    </location>
</feature>